<dbReference type="InterPro" id="IPR053147">
    <property type="entry name" value="Hsp_HslJ-like"/>
</dbReference>
<feature type="domain" description="DUF306" evidence="2">
    <location>
        <begin position="44"/>
        <end position="150"/>
    </location>
</feature>
<dbReference type="AlphaFoldDB" id="A0A494UNI2"/>
<evidence type="ECO:0000256" key="1">
    <source>
        <dbReference type="SAM" id="SignalP"/>
    </source>
</evidence>
<dbReference type="EMBL" id="CP023407">
    <property type="protein sequence ID" value="AYL36882.1"/>
    <property type="molecule type" value="Genomic_DNA"/>
</dbReference>
<dbReference type="Pfam" id="PF03724">
    <property type="entry name" value="META"/>
    <property type="match status" value="2"/>
</dbReference>
<dbReference type="PANTHER" id="PTHR35535:SF2">
    <property type="entry name" value="DUF306 DOMAIN-CONTAINING PROTEIN"/>
    <property type="match status" value="1"/>
</dbReference>
<keyword evidence="4" id="KW-1185">Reference proteome</keyword>
<accession>A0A494UNI2</accession>
<sequence length="263" mass="27762">MGMYRQKHKQRMTLTAVALLAVPLAAACGSEKAGAGSGTAKAEKPLAGVRWTLDSVTVDGTTRRAPDGANLTVDDSGGVEGSYGCNLFRGRATFEGDRVRFGGRESTKKACSEQVMEVESTVARTLGDGALTADVTEDRLTLTTESGDTVRLSRTEDSPLYGTTWTVTTPALGKRAHLTFDKEKGTVAGSLGCNQVNADATVRDGHITLGVPGMTRMMCEDSLMDGEKALTKLFNGTVDYQIDGRTLTLTSGNGTSVRAVAQR</sequence>
<evidence type="ECO:0000313" key="4">
    <source>
        <dbReference type="Proteomes" id="UP000282170"/>
    </source>
</evidence>
<dbReference type="KEGG" id="sfug:CNQ36_16510"/>
<dbReference type="PROSITE" id="PS51257">
    <property type="entry name" value="PROKAR_LIPOPROTEIN"/>
    <property type="match status" value="1"/>
</dbReference>
<proteinExistence type="predicted"/>
<feature type="chain" id="PRO_5038642746" evidence="1">
    <location>
        <begin position="28"/>
        <end position="263"/>
    </location>
</feature>
<evidence type="ECO:0000259" key="2">
    <source>
        <dbReference type="Pfam" id="PF03724"/>
    </source>
</evidence>
<organism evidence="3 4">
    <name type="scientific">Streptomyces fungicidicus</name>
    <dbReference type="NCBI Taxonomy" id="68203"/>
    <lineage>
        <taxon>Bacteria</taxon>
        <taxon>Bacillati</taxon>
        <taxon>Actinomycetota</taxon>
        <taxon>Actinomycetes</taxon>
        <taxon>Kitasatosporales</taxon>
        <taxon>Streptomycetaceae</taxon>
        <taxon>Streptomyces</taxon>
    </lineage>
</organism>
<name>A0A494UNI2_9ACTN</name>
<dbReference type="Proteomes" id="UP000282170">
    <property type="component" value="Chromosome"/>
</dbReference>
<dbReference type="InterPro" id="IPR038670">
    <property type="entry name" value="HslJ-like_sf"/>
</dbReference>
<dbReference type="PANTHER" id="PTHR35535">
    <property type="entry name" value="HEAT SHOCK PROTEIN HSLJ"/>
    <property type="match status" value="1"/>
</dbReference>
<feature type="signal peptide" evidence="1">
    <location>
        <begin position="1"/>
        <end position="27"/>
    </location>
</feature>
<reference evidence="3 4" key="1">
    <citation type="submission" date="2017-09" db="EMBL/GenBank/DDBJ databases">
        <authorList>
            <person name="Zhang H."/>
            <person name="Hu S."/>
            <person name="Xu J."/>
            <person name="He Z."/>
        </authorList>
    </citation>
    <scope>NUCLEOTIDE SEQUENCE [LARGE SCALE GENOMIC DNA]</scope>
    <source>
        <strain evidence="3 4">TXX3120</strain>
    </source>
</reference>
<keyword evidence="1" id="KW-0732">Signal</keyword>
<gene>
    <name evidence="3" type="ORF">CNQ36_16510</name>
</gene>
<feature type="domain" description="DUF306" evidence="2">
    <location>
        <begin position="159"/>
        <end position="257"/>
    </location>
</feature>
<dbReference type="Gene3D" id="2.40.128.270">
    <property type="match status" value="2"/>
</dbReference>
<protein>
    <submittedName>
        <fullName evidence="3">META domain-containing protein</fullName>
    </submittedName>
</protein>
<dbReference type="InterPro" id="IPR005184">
    <property type="entry name" value="DUF306_Meta_HslJ"/>
</dbReference>
<evidence type="ECO:0000313" key="3">
    <source>
        <dbReference type="EMBL" id="AYL36882.1"/>
    </source>
</evidence>